<feature type="compositionally biased region" description="Basic and acidic residues" evidence="13">
    <location>
        <begin position="599"/>
        <end position="631"/>
    </location>
</feature>
<feature type="region of interest" description="Disordered" evidence="13">
    <location>
        <begin position="499"/>
        <end position="525"/>
    </location>
</feature>
<dbReference type="OrthoDB" id="21151at2759"/>
<sequence length="861" mass="96288">MNIMAEDEEVLLKTSPLSLYLRETCPDQDFETAPSVSNKKTEDITNRNKKDVCLIQLHVLKAAIHQAFEWMFPPVSDFIQHIETEFLPQYSSLALDSHLLLDADRQTIHAYCPKGSQDSTRQSPAQHHRTVGLYGHVLCGLAVLFAALAVLYQSAAESNFTYAYAALYIIVLLASTAYTLHWARTCWIFNSLRSLHRNSIQSWAQCLMLLNRQGVLLKKSIRYIQEVEVISRGFTMVSPYTPVVRLENAASSKQQRQCLALRKACFSAARAQFNALRDATLGVMKQLPLVAEIDHVNNYLAVVCLEDTAPWIKMTDIENDQDSLTELTGCYSLATLKVMNSLFLEQRSECIRRLVLSTCPDARLEPHIAVHSLNSWCNIVSNISASCKATLERLQRSYDCHRQRPSHNTDQIPSERPPQGGGEMDRVGCAVRSLRLHLEATLNRVISVEEALEGRDQQLAGGVDSINAVTSEMLESVQRELTASQDCLQEAASSFEKMSSKEISCKQSRGDGSLDAEQSNLHPDSREPILLLPMRDTEIEFDDQIFEAYTDTDPGQRDDEEWGEEISDAEKMRRRREAEETKRLLQELRSVLTVRKAERERMKSEKNRTAGCAKGEDGHSDVSRSVGKEASAKLATDEDPQMGSRIRENKTSTVDVQNKIAKGTILADRKLDSFEDSSDLKIRSCQDRTTPDSREKVDGRTGGFSRDVSEGDPVHTAVNASESGIRDSDDGRMVDFSRDVGEKEPTRSAAADCGPASNLGDLKTSKSYNQNHVSEYDTTVASQSQDSLDSKNQFSHGYLSDAVTERPSFNPTEGQRQFGLSFLPSLAAEAARKSRQCRQEEETFCGSDEDSEESEDKEKQS</sequence>
<evidence type="ECO:0000256" key="1">
    <source>
        <dbReference type="ARBA" id="ARBA00004123"/>
    </source>
</evidence>
<dbReference type="OMA" id="AARNQFM"/>
<evidence type="ECO:0000259" key="15">
    <source>
        <dbReference type="Pfam" id="PF12632"/>
    </source>
</evidence>
<evidence type="ECO:0000256" key="5">
    <source>
        <dbReference type="ARBA" id="ARBA00018125"/>
    </source>
</evidence>
<feature type="region of interest" description="Disordered" evidence="13">
    <location>
        <begin position="550"/>
        <end position="576"/>
    </location>
</feature>
<dbReference type="PANTHER" id="PTHR15989:SF5">
    <property type="entry name" value="VEZATIN"/>
    <property type="match status" value="1"/>
</dbReference>
<protein>
    <recommendedName>
        <fullName evidence="5">Vezatin</fullName>
    </recommendedName>
</protein>
<keyword evidence="6" id="KW-1003">Cell membrane</keyword>
<name>A0A913Z4H9_PATMI</name>
<feature type="region of interest" description="Disordered" evidence="13">
    <location>
        <begin position="401"/>
        <end position="424"/>
    </location>
</feature>
<dbReference type="Proteomes" id="UP000887568">
    <property type="component" value="Unplaced"/>
</dbReference>
<evidence type="ECO:0000256" key="8">
    <source>
        <dbReference type="ARBA" id="ARBA00022949"/>
    </source>
</evidence>
<evidence type="ECO:0000256" key="3">
    <source>
        <dbReference type="ARBA" id="ARBA00004651"/>
    </source>
</evidence>
<dbReference type="GO" id="GO:0017022">
    <property type="term" value="F:myosin binding"/>
    <property type="evidence" value="ECO:0007669"/>
    <property type="project" value="InterPro"/>
</dbReference>
<evidence type="ECO:0000256" key="13">
    <source>
        <dbReference type="SAM" id="MobiDB-lite"/>
    </source>
</evidence>
<keyword evidence="7 14" id="KW-0812">Transmembrane</keyword>
<keyword evidence="17" id="KW-1185">Reference proteome</keyword>
<feature type="transmembrane region" description="Helical" evidence="14">
    <location>
        <begin position="131"/>
        <end position="155"/>
    </location>
</feature>
<evidence type="ECO:0000256" key="14">
    <source>
        <dbReference type="SAM" id="Phobius"/>
    </source>
</evidence>
<evidence type="ECO:0000256" key="10">
    <source>
        <dbReference type="ARBA" id="ARBA00023054"/>
    </source>
</evidence>
<dbReference type="GO" id="GO:0005634">
    <property type="term" value="C:nucleus"/>
    <property type="evidence" value="ECO:0007669"/>
    <property type="project" value="UniProtKB-SubCell"/>
</dbReference>
<evidence type="ECO:0000256" key="4">
    <source>
        <dbReference type="ARBA" id="ARBA00007245"/>
    </source>
</evidence>
<dbReference type="RefSeq" id="XP_038045640.1">
    <property type="nucleotide sequence ID" value="XM_038189712.1"/>
</dbReference>
<comment type="subcellular location">
    <subcellularLocation>
        <location evidence="2">Cell junction</location>
        <location evidence="2">Adherens junction</location>
    </subcellularLocation>
    <subcellularLocation>
        <location evidence="3">Cell membrane</location>
        <topology evidence="3">Multi-pass membrane protein</topology>
    </subcellularLocation>
    <subcellularLocation>
        <location evidence="1">Nucleus</location>
    </subcellularLocation>
</comment>
<comment type="similarity">
    <text evidence="4">Belongs to the vezatin family.</text>
</comment>
<feature type="domain" description="Myosin-binding" evidence="15">
    <location>
        <begin position="145"/>
        <end position="438"/>
    </location>
</feature>
<accession>A0A913Z4H9</accession>
<evidence type="ECO:0000256" key="11">
    <source>
        <dbReference type="ARBA" id="ARBA00023136"/>
    </source>
</evidence>
<feature type="compositionally biased region" description="Basic and acidic residues" evidence="13">
    <location>
        <begin position="724"/>
        <end position="746"/>
    </location>
</feature>
<keyword evidence="10" id="KW-0175">Coiled coil</keyword>
<dbReference type="AlphaFoldDB" id="A0A913Z4H9"/>
<feature type="compositionally biased region" description="Basic and acidic residues" evidence="13">
    <location>
        <begin position="677"/>
        <end position="699"/>
    </location>
</feature>
<dbReference type="GO" id="GO:0005886">
    <property type="term" value="C:plasma membrane"/>
    <property type="evidence" value="ECO:0007669"/>
    <property type="project" value="UniProtKB-SubCell"/>
</dbReference>
<dbReference type="PANTHER" id="PTHR15989">
    <property type="entry name" value="VEZATIN"/>
    <property type="match status" value="1"/>
</dbReference>
<dbReference type="InterPro" id="IPR026859">
    <property type="entry name" value="Myosin-bd"/>
</dbReference>
<dbReference type="EnsemblMetazoa" id="XM_038189712.1">
    <property type="protein sequence ID" value="XP_038045640.1"/>
    <property type="gene ID" value="LOC119720151"/>
</dbReference>
<feature type="compositionally biased region" description="Acidic residues" evidence="13">
    <location>
        <begin position="558"/>
        <end position="567"/>
    </location>
</feature>
<dbReference type="GO" id="GO:0005912">
    <property type="term" value="C:adherens junction"/>
    <property type="evidence" value="ECO:0007669"/>
    <property type="project" value="UniProtKB-SubCell"/>
</dbReference>
<keyword evidence="8" id="KW-0965">Cell junction</keyword>
<evidence type="ECO:0000313" key="16">
    <source>
        <dbReference type="EnsemblMetazoa" id="XP_038045640.1"/>
    </source>
</evidence>
<reference evidence="16" key="1">
    <citation type="submission" date="2022-11" db="UniProtKB">
        <authorList>
            <consortium name="EnsemblMetazoa"/>
        </authorList>
    </citation>
    <scope>IDENTIFICATION</scope>
</reference>
<keyword evidence="11 14" id="KW-0472">Membrane</keyword>
<organism evidence="16 17">
    <name type="scientific">Patiria miniata</name>
    <name type="common">Bat star</name>
    <name type="synonym">Asterina miniata</name>
    <dbReference type="NCBI Taxonomy" id="46514"/>
    <lineage>
        <taxon>Eukaryota</taxon>
        <taxon>Metazoa</taxon>
        <taxon>Echinodermata</taxon>
        <taxon>Eleutherozoa</taxon>
        <taxon>Asterozoa</taxon>
        <taxon>Asteroidea</taxon>
        <taxon>Valvatacea</taxon>
        <taxon>Valvatida</taxon>
        <taxon>Asterinidae</taxon>
        <taxon>Patiria</taxon>
    </lineage>
</organism>
<feature type="transmembrane region" description="Helical" evidence="14">
    <location>
        <begin position="161"/>
        <end position="183"/>
    </location>
</feature>
<evidence type="ECO:0000256" key="6">
    <source>
        <dbReference type="ARBA" id="ARBA00022475"/>
    </source>
</evidence>
<dbReference type="GeneID" id="119720151"/>
<proteinExistence type="inferred from homology"/>
<dbReference type="InterPro" id="IPR026858">
    <property type="entry name" value="Vezatin"/>
</dbReference>
<feature type="region of interest" description="Disordered" evidence="13">
    <location>
        <begin position="599"/>
        <end position="651"/>
    </location>
</feature>
<feature type="compositionally biased region" description="Polar residues" evidence="13">
    <location>
        <begin position="765"/>
        <end position="795"/>
    </location>
</feature>
<dbReference type="Pfam" id="PF12632">
    <property type="entry name" value="Vezatin"/>
    <property type="match status" value="1"/>
</dbReference>
<dbReference type="GO" id="GO:0098609">
    <property type="term" value="P:cell-cell adhesion"/>
    <property type="evidence" value="ECO:0007669"/>
    <property type="project" value="InterPro"/>
</dbReference>
<evidence type="ECO:0000256" key="2">
    <source>
        <dbReference type="ARBA" id="ARBA00004536"/>
    </source>
</evidence>
<evidence type="ECO:0000313" key="17">
    <source>
        <dbReference type="Proteomes" id="UP000887568"/>
    </source>
</evidence>
<feature type="region of interest" description="Disordered" evidence="13">
    <location>
        <begin position="677"/>
        <end position="861"/>
    </location>
</feature>
<keyword evidence="9 14" id="KW-1133">Transmembrane helix</keyword>
<evidence type="ECO:0000256" key="9">
    <source>
        <dbReference type="ARBA" id="ARBA00022989"/>
    </source>
</evidence>
<keyword evidence="12" id="KW-0539">Nucleus</keyword>
<evidence type="ECO:0000256" key="7">
    <source>
        <dbReference type="ARBA" id="ARBA00022692"/>
    </source>
</evidence>
<evidence type="ECO:0000256" key="12">
    <source>
        <dbReference type="ARBA" id="ARBA00023242"/>
    </source>
</evidence>